<proteinExistence type="predicted"/>
<accession>A0A699SX57</accession>
<feature type="non-terminal residue" evidence="1">
    <location>
        <position position="103"/>
    </location>
</feature>
<sequence length="103" mass="11485">MRQPGDWKAVVWSRKERGNRATLGYSKALKRAAIAVELNSSILSGRVAGTERFTQHVELFVKRLLVERDRDGATSKLALVIQNIDSVGLLQGLQHLDNGLLFE</sequence>
<dbReference type="AlphaFoldDB" id="A0A699SX57"/>
<dbReference type="EMBL" id="BKCJ011199807">
    <property type="protein sequence ID" value="GFD02705.1"/>
    <property type="molecule type" value="Genomic_DNA"/>
</dbReference>
<protein>
    <submittedName>
        <fullName evidence="1">Uncharacterized protein</fullName>
    </submittedName>
</protein>
<name>A0A699SX57_TANCI</name>
<comment type="caution">
    <text evidence="1">The sequence shown here is derived from an EMBL/GenBank/DDBJ whole genome shotgun (WGS) entry which is preliminary data.</text>
</comment>
<evidence type="ECO:0000313" key="1">
    <source>
        <dbReference type="EMBL" id="GFD02705.1"/>
    </source>
</evidence>
<gene>
    <name evidence="1" type="ORF">Tci_874674</name>
</gene>
<reference evidence="1" key="1">
    <citation type="journal article" date="2019" name="Sci. Rep.">
        <title>Draft genome of Tanacetum cinerariifolium, the natural source of mosquito coil.</title>
        <authorList>
            <person name="Yamashiro T."/>
            <person name="Shiraishi A."/>
            <person name="Satake H."/>
            <person name="Nakayama K."/>
        </authorList>
    </citation>
    <scope>NUCLEOTIDE SEQUENCE</scope>
</reference>
<organism evidence="1">
    <name type="scientific">Tanacetum cinerariifolium</name>
    <name type="common">Dalmatian daisy</name>
    <name type="synonym">Chrysanthemum cinerariifolium</name>
    <dbReference type="NCBI Taxonomy" id="118510"/>
    <lineage>
        <taxon>Eukaryota</taxon>
        <taxon>Viridiplantae</taxon>
        <taxon>Streptophyta</taxon>
        <taxon>Embryophyta</taxon>
        <taxon>Tracheophyta</taxon>
        <taxon>Spermatophyta</taxon>
        <taxon>Magnoliopsida</taxon>
        <taxon>eudicotyledons</taxon>
        <taxon>Gunneridae</taxon>
        <taxon>Pentapetalae</taxon>
        <taxon>asterids</taxon>
        <taxon>campanulids</taxon>
        <taxon>Asterales</taxon>
        <taxon>Asteraceae</taxon>
        <taxon>Asteroideae</taxon>
        <taxon>Anthemideae</taxon>
        <taxon>Anthemidinae</taxon>
        <taxon>Tanacetum</taxon>
    </lineage>
</organism>